<dbReference type="InterPro" id="IPR028098">
    <property type="entry name" value="Glyco_trans_4-like_N"/>
</dbReference>
<evidence type="ECO:0000259" key="1">
    <source>
        <dbReference type="Pfam" id="PF00534"/>
    </source>
</evidence>
<dbReference type="SUPFAM" id="SSF53756">
    <property type="entry name" value="UDP-Glycosyltransferase/glycogen phosphorylase"/>
    <property type="match status" value="1"/>
</dbReference>
<dbReference type="Pfam" id="PF13439">
    <property type="entry name" value="Glyco_transf_4"/>
    <property type="match status" value="1"/>
</dbReference>
<gene>
    <name evidence="3" type="ORF">IPN91_09435</name>
</gene>
<feature type="domain" description="Glycosyl transferase family 1" evidence="1">
    <location>
        <begin position="177"/>
        <end position="316"/>
    </location>
</feature>
<evidence type="ECO:0000259" key="2">
    <source>
        <dbReference type="Pfam" id="PF13439"/>
    </source>
</evidence>
<dbReference type="Pfam" id="PF00534">
    <property type="entry name" value="Glycos_transf_1"/>
    <property type="match status" value="1"/>
</dbReference>
<proteinExistence type="predicted"/>
<dbReference type="PANTHER" id="PTHR12526:SF637">
    <property type="entry name" value="GLYCOSYLTRANSFERASE EPSF-RELATED"/>
    <property type="match status" value="1"/>
</dbReference>
<protein>
    <submittedName>
        <fullName evidence="3">Glycosyltransferase family 4 protein</fullName>
    </submittedName>
</protein>
<dbReference type="EMBL" id="JADKCH010000009">
    <property type="protein sequence ID" value="MBK8572849.1"/>
    <property type="molecule type" value="Genomic_DNA"/>
</dbReference>
<reference evidence="3 4" key="1">
    <citation type="submission" date="2020-10" db="EMBL/GenBank/DDBJ databases">
        <title>Connecting structure to function with the recovery of over 1000 high-quality activated sludge metagenome-assembled genomes encoding full-length rRNA genes using long-read sequencing.</title>
        <authorList>
            <person name="Singleton C.M."/>
            <person name="Petriglieri F."/>
            <person name="Kristensen J.M."/>
            <person name="Kirkegaard R.H."/>
            <person name="Michaelsen T.Y."/>
            <person name="Andersen M.H."/>
            <person name="Karst S.M."/>
            <person name="Dueholm M.S."/>
            <person name="Nielsen P.H."/>
            <person name="Albertsen M."/>
        </authorList>
    </citation>
    <scope>NUCLEOTIDE SEQUENCE [LARGE SCALE GENOMIC DNA]</scope>
    <source>
        <strain evidence="3">OdNE_18-Q3-R46-58_MAXAC.008</strain>
    </source>
</reference>
<evidence type="ECO:0000313" key="4">
    <source>
        <dbReference type="Proteomes" id="UP000709959"/>
    </source>
</evidence>
<dbReference type="PANTHER" id="PTHR12526">
    <property type="entry name" value="GLYCOSYLTRANSFERASE"/>
    <property type="match status" value="1"/>
</dbReference>
<dbReference type="InterPro" id="IPR001296">
    <property type="entry name" value="Glyco_trans_1"/>
</dbReference>
<accession>A0A936F2C3</accession>
<dbReference type="Gene3D" id="3.40.50.2000">
    <property type="entry name" value="Glycogen Phosphorylase B"/>
    <property type="match status" value="2"/>
</dbReference>
<organism evidence="3 4">
    <name type="scientific">Candidatus Geothrix odensensis</name>
    <dbReference type="NCBI Taxonomy" id="2954440"/>
    <lineage>
        <taxon>Bacteria</taxon>
        <taxon>Pseudomonadati</taxon>
        <taxon>Acidobacteriota</taxon>
        <taxon>Holophagae</taxon>
        <taxon>Holophagales</taxon>
        <taxon>Holophagaceae</taxon>
        <taxon>Geothrix</taxon>
    </lineage>
</organism>
<sequence length="374" mass="41331">MNLAWSPVKHVVFAHRKLSYGGGERVLLEQVAALAALPVKVSVLFRKEPGRRDIEPELRERNPNVVEVVHLPGALGAFRWLWRTRPDLLVVCNHKGVQRALPWLARLGLKIPMVLTLHEHYERHLRKYRGVRNLVNRWICTYDFTAAVREHLSPAPCSIIHPLYPRPEVPAATPEERQAARQQLGLPTTGIVVGYVGQVDGRKDPAGVVTFAEALGDVHLLFAGREEADTAAALDQRLAASPLRDRTVRLGPQADLRPAFTALDLYVMTSRNEGFFPIALIEAMERGVPVLAPTVGGIGTQLRDGDGGFLIKKPDDRRSVPAPLLEAAAARLAPLMTYAPGWEAQRAKAHAFGTALTRDYDAAAKFREAVAEWL</sequence>
<dbReference type="AlphaFoldDB" id="A0A936F2C3"/>
<feature type="domain" description="Glycosyltransferase subfamily 4-like N-terminal" evidence="2">
    <location>
        <begin position="20"/>
        <end position="139"/>
    </location>
</feature>
<dbReference type="GO" id="GO:0016757">
    <property type="term" value="F:glycosyltransferase activity"/>
    <property type="evidence" value="ECO:0007669"/>
    <property type="project" value="InterPro"/>
</dbReference>
<dbReference type="Proteomes" id="UP000709959">
    <property type="component" value="Unassembled WGS sequence"/>
</dbReference>
<name>A0A936F2C3_9BACT</name>
<dbReference type="CDD" id="cd03801">
    <property type="entry name" value="GT4_PimA-like"/>
    <property type="match status" value="1"/>
</dbReference>
<comment type="caution">
    <text evidence="3">The sequence shown here is derived from an EMBL/GenBank/DDBJ whole genome shotgun (WGS) entry which is preliminary data.</text>
</comment>
<evidence type="ECO:0000313" key="3">
    <source>
        <dbReference type="EMBL" id="MBK8572849.1"/>
    </source>
</evidence>